<dbReference type="SUPFAM" id="SSF57829">
    <property type="entry name" value="Zn-binding ribosomal proteins"/>
    <property type="match status" value="1"/>
</dbReference>
<dbReference type="GO" id="GO:0003735">
    <property type="term" value="F:structural constituent of ribosome"/>
    <property type="evidence" value="ECO:0007669"/>
    <property type="project" value="InterPro"/>
</dbReference>
<evidence type="ECO:0000313" key="7">
    <source>
        <dbReference type="EMBL" id="ROP28256.1"/>
    </source>
</evidence>
<feature type="region of interest" description="Disordered" evidence="6">
    <location>
        <begin position="1"/>
        <end position="20"/>
    </location>
</feature>
<organism evidence="7 8">
    <name type="scientific">Couchioplanes caeruleus</name>
    <dbReference type="NCBI Taxonomy" id="56438"/>
    <lineage>
        <taxon>Bacteria</taxon>
        <taxon>Bacillati</taxon>
        <taxon>Actinomycetota</taxon>
        <taxon>Actinomycetes</taxon>
        <taxon>Micromonosporales</taxon>
        <taxon>Micromonosporaceae</taxon>
        <taxon>Couchioplanes</taxon>
    </lineage>
</organism>
<dbReference type="AlphaFoldDB" id="A0A3N1GDJ5"/>
<dbReference type="GO" id="GO:0006412">
    <property type="term" value="P:translation"/>
    <property type="evidence" value="ECO:0007669"/>
    <property type="project" value="UniProtKB-UniRule"/>
</dbReference>
<evidence type="ECO:0000256" key="2">
    <source>
        <dbReference type="ARBA" id="ARBA00022980"/>
    </source>
</evidence>
<evidence type="ECO:0000256" key="1">
    <source>
        <dbReference type="ARBA" id="ARBA00008560"/>
    </source>
</evidence>
<dbReference type="PANTHER" id="PTHR35534:SF1">
    <property type="entry name" value="LARGE RIBOSOMAL SUBUNIT PROTEIN BL32"/>
    <property type="match status" value="1"/>
</dbReference>
<keyword evidence="2 5" id="KW-0689">Ribosomal protein</keyword>
<dbReference type="PANTHER" id="PTHR35534">
    <property type="entry name" value="50S RIBOSOMAL PROTEIN L32"/>
    <property type="match status" value="1"/>
</dbReference>
<dbReference type="EMBL" id="RJKL01000001">
    <property type="protein sequence ID" value="ROP28256.1"/>
    <property type="molecule type" value="Genomic_DNA"/>
</dbReference>
<dbReference type="Pfam" id="PF01783">
    <property type="entry name" value="Ribosomal_L32p"/>
    <property type="match status" value="1"/>
</dbReference>
<dbReference type="Proteomes" id="UP000271683">
    <property type="component" value="Unassembled WGS sequence"/>
</dbReference>
<comment type="caution">
    <text evidence="7">The sequence shown here is derived from an EMBL/GenBank/DDBJ whole genome shotgun (WGS) entry which is preliminary data.</text>
</comment>
<reference evidence="7 8" key="1">
    <citation type="submission" date="2018-11" db="EMBL/GenBank/DDBJ databases">
        <title>Sequencing the genomes of 1000 actinobacteria strains.</title>
        <authorList>
            <person name="Klenk H.-P."/>
        </authorList>
    </citation>
    <scope>NUCLEOTIDE SEQUENCE [LARGE SCALE GENOMIC DNA]</scope>
    <source>
        <strain evidence="7 8">DSM 43634</strain>
    </source>
</reference>
<dbReference type="RefSeq" id="WP_071807261.1">
    <property type="nucleotide sequence ID" value="NZ_RJKL01000001.1"/>
</dbReference>
<dbReference type="InterPro" id="IPR044957">
    <property type="entry name" value="Ribosomal_bL32_bact"/>
</dbReference>
<dbReference type="GO" id="GO:0015934">
    <property type="term" value="C:large ribosomal subunit"/>
    <property type="evidence" value="ECO:0007669"/>
    <property type="project" value="InterPro"/>
</dbReference>
<evidence type="ECO:0000256" key="6">
    <source>
        <dbReference type="SAM" id="MobiDB-lite"/>
    </source>
</evidence>
<sequence>MAVPKRRTSRANTRHRRAQWKRTTPTLANCPCPRREMVVSHRACIHCGLCRGRQVAAPR</sequence>
<proteinExistence type="inferred from homology"/>
<dbReference type="InterPro" id="IPR002677">
    <property type="entry name" value="Ribosomal_bL32"/>
</dbReference>
<protein>
    <recommendedName>
        <fullName evidence="4 5">Large ribosomal subunit protein bL32</fullName>
    </recommendedName>
</protein>
<gene>
    <name evidence="5" type="primary">rpmF</name>
    <name evidence="7" type="ORF">EDD30_0989</name>
</gene>
<comment type="similarity">
    <text evidence="1 5">Belongs to the bacterial ribosomal protein bL32 family.</text>
</comment>
<dbReference type="NCBIfam" id="TIGR01031">
    <property type="entry name" value="rpmF_bact"/>
    <property type="match status" value="1"/>
</dbReference>
<name>A0A3N1GDJ5_9ACTN</name>
<dbReference type="HAMAP" id="MF_00340">
    <property type="entry name" value="Ribosomal_bL32"/>
    <property type="match status" value="1"/>
</dbReference>
<dbReference type="OrthoDB" id="9807363at2"/>
<evidence type="ECO:0000256" key="5">
    <source>
        <dbReference type="HAMAP-Rule" id="MF_00340"/>
    </source>
</evidence>
<evidence type="ECO:0000256" key="4">
    <source>
        <dbReference type="ARBA" id="ARBA00035178"/>
    </source>
</evidence>
<evidence type="ECO:0000256" key="3">
    <source>
        <dbReference type="ARBA" id="ARBA00023274"/>
    </source>
</evidence>
<accession>A0A3N1GDJ5</accession>
<evidence type="ECO:0000313" key="8">
    <source>
        <dbReference type="Proteomes" id="UP000271683"/>
    </source>
</evidence>
<dbReference type="InterPro" id="IPR011332">
    <property type="entry name" value="Ribosomal_zn-bd"/>
</dbReference>
<keyword evidence="3 5" id="KW-0687">Ribonucleoprotein</keyword>